<reference evidence="4 5" key="2">
    <citation type="journal article" date="2016" name="Int. J. Syst. Evol. Microbiol.">
        <title>Flavisolibacter tropicus sp. nov., isolated from tropical soil.</title>
        <authorList>
            <person name="Lee J.J."/>
            <person name="Kang M.S."/>
            <person name="Kim G.S."/>
            <person name="Lee C.S."/>
            <person name="Lim S."/>
            <person name="Lee J."/>
            <person name="Roh S.H."/>
            <person name="Kang H."/>
            <person name="Ha J.M."/>
            <person name="Bae S."/>
            <person name="Jung H.Y."/>
            <person name="Kim M.K."/>
        </authorList>
    </citation>
    <scope>NUCLEOTIDE SEQUENCE [LARGE SCALE GENOMIC DNA]</scope>
    <source>
        <strain evidence="4 5">LCS9</strain>
    </source>
</reference>
<dbReference type="InterPro" id="IPR051398">
    <property type="entry name" value="Polysacch_Deacetylase"/>
</dbReference>
<dbReference type="CDD" id="cd10918">
    <property type="entry name" value="CE4_NodB_like_5s_6s"/>
    <property type="match status" value="1"/>
</dbReference>
<dbReference type="InterPro" id="IPR002509">
    <property type="entry name" value="NODB_dom"/>
</dbReference>
<evidence type="ECO:0000259" key="3">
    <source>
        <dbReference type="PROSITE" id="PS51677"/>
    </source>
</evidence>
<dbReference type="GO" id="GO:0005576">
    <property type="term" value="C:extracellular region"/>
    <property type="evidence" value="ECO:0007669"/>
    <property type="project" value="UniProtKB-SubCell"/>
</dbReference>
<name>A0A172TRM2_9BACT</name>
<accession>A0A172TRM2</accession>
<dbReference type="EMBL" id="CP011390">
    <property type="protein sequence ID" value="ANE49632.1"/>
    <property type="molecule type" value="Genomic_DNA"/>
</dbReference>
<dbReference type="OrthoDB" id="9778320at2"/>
<evidence type="ECO:0000256" key="1">
    <source>
        <dbReference type="ARBA" id="ARBA00004613"/>
    </source>
</evidence>
<dbReference type="KEGG" id="fla:SY85_03035"/>
<proteinExistence type="predicted"/>
<dbReference type="GO" id="GO:0016810">
    <property type="term" value="F:hydrolase activity, acting on carbon-nitrogen (but not peptide) bonds"/>
    <property type="evidence" value="ECO:0007669"/>
    <property type="project" value="InterPro"/>
</dbReference>
<keyword evidence="5" id="KW-1185">Reference proteome</keyword>
<protein>
    <recommendedName>
        <fullName evidence="3">NodB homology domain-containing protein</fullName>
    </recommendedName>
</protein>
<organism evidence="4 5">
    <name type="scientific">Flavisolibacter tropicus</name>
    <dbReference type="NCBI Taxonomy" id="1492898"/>
    <lineage>
        <taxon>Bacteria</taxon>
        <taxon>Pseudomonadati</taxon>
        <taxon>Bacteroidota</taxon>
        <taxon>Chitinophagia</taxon>
        <taxon>Chitinophagales</taxon>
        <taxon>Chitinophagaceae</taxon>
        <taxon>Flavisolibacter</taxon>
    </lineage>
</organism>
<dbReference type="GO" id="GO:0005975">
    <property type="term" value="P:carbohydrate metabolic process"/>
    <property type="evidence" value="ECO:0007669"/>
    <property type="project" value="InterPro"/>
</dbReference>
<sequence length="338" mass="39581">MNVRVWYRKMRKRIENKAIVLMYHRVADLLIDPFELSVSTANFEKQVYLLKKNYNVLSTEEIVYNLKKGKVTPNAVCLTFDDGYSDNYINALPVLEKYKCQATFYITTGLVGKPQLYWWDELQYIFLHTPILPKKLEIDINGELIEEDLQNNGVLLASDWFRSRSWLFEDIPPTQRCSLFKNIWAKLKPLPHEEQRCVLKKLKTWANLPPFFGTDFFPMTNEQLKEVSKNPLISLGIHTHTHPSLALCDNDTQNNEIVDCKNYLQDFKTHTIPTISYPFGEFNDQTLAIAKKEQLMGGFTTNEQFVTKRTDPLCIGRFQVKNWSEGELEQHIKCWLKK</sequence>
<dbReference type="RefSeq" id="WP_066401751.1">
    <property type="nucleotide sequence ID" value="NZ_CP011390.1"/>
</dbReference>
<dbReference type="Pfam" id="PF01522">
    <property type="entry name" value="Polysacc_deac_1"/>
    <property type="match status" value="2"/>
</dbReference>
<evidence type="ECO:0000313" key="5">
    <source>
        <dbReference type="Proteomes" id="UP000077177"/>
    </source>
</evidence>
<gene>
    <name evidence="4" type="ORF">SY85_03035</name>
</gene>
<evidence type="ECO:0000256" key="2">
    <source>
        <dbReference type="ARBA" id="ARBA00022729"/>
    </source>
</evidence>
<dbReference type="AlphaFoldDB" id="A0A172TRM2"/>
<dbReference type="PANTHER" id="PTHR34216">
    <property type="match status" value="1"/>
</dbReference>
<dbReference type="STRING" id="1492898.SY85_03035"/>
<dbReference type="InterPro" id="IPR011330">
    <property type="entry name" value="Glyco_hydro/deAcase_b/a-brl"/>
</dbReference>
<comment type="subcellular location">
    <subcellularLocation>
        <location evidence="1">Secreted</location>
    </subcellularLocation>
</comment>
<feature type="domain" description="NodB homology" evidence="3">
    <location>
        <begin position="74"/>
        <end position="338"/>
    </location>
</feature>
<dbReference type="SUPFAM" id="SSF88713">
    <property type="entry name" value="Glycoside hydrolase/deacetylase"/>
    <property type="match status" value="1"/>
</dbReference>
<reference evidence="5" key="1">
    <citation type="submission" date="2015-01" db="EMBL/GenBank/DDBJ databases">
        <title>Flavisolibacter sp./LCS9/ whole genome sequencing.</title>
        <authorList>
            <person name="Kim M.K."/>
            <person name="Srinivasan S."/>
            <person name="Lee J.-J."/>
        </authorList>
    </citation>
    <scope>NUCLEOTIDE SEQUENCE [LARGE SCALE GENOMIC DNA]</scope>
    <source>
        <strain evidence="5">LCS9</strain>
    </source>
</reference>
<dbReference type="PANTHER" id="PTHR34216:SF3">
    <property type="entry name" value="POLY-BETA-1,6-N-ACETYL-D-GLUCOSAMINE N-DEACETYLASE"/>
    <property type="match status" value="1"/>
</dbReference>
<dbReference type="PROSITE" id="PS51677">
    <property type="entry name" value="NODB"/>
    <property type="match status" value="1"/>
</dbReference>
<dbReference type="Proteomes" id="UP000077177">
    <property type="component" value="Chromosome"/>
</dbReference>
<keyword evidence="2" id="KW-0732">Signal</keyword>
<dbReference type="Gene3D" id="3.20.20.370">
    <property type="entry name" value="Glycoside hydrolase/deacetylase"/>
    <property type="match status" value="1"/>
</dbReference>
<evidence type="ECO:0000313" key="4">
    <source>
        <dbReference type="EMBL" id="ANE49632.1"/>
    </source>
</evidence>